<comment type="subcellular location">
    <subcellularLocation>
        <location evidence="1">Membrane</location>
        <topology evidence="1">Multi-pass membrane protein</topology>
    </subcellularLocation>
</comment>
<evidence type="ECO:0000256" key="1">
    <source>
        <dbReference type="ARBA" id="ARBA00004141"/>
    </source>
</evidence>
<dbReference type="Pfam" id="PF06271">
    <property type="entry name" value="RDD"/>
    <property type="match status" value="1"/>
</dbReference>
<evidence type="ECO:0000313" key="8">
    <source>
        <dbReference type="Proteomes" id="UP000199595"/>
    </source>
</evidence>
<feature type="transmembrane region" description="Helical" evidence="5">
    <location>
        <begin position="20"/>
        <end position="41"/>
    </location>
</feature>
<sequence>MNESRQNIQIKTEPNIGNRFVAGLVDYIIIYGVTFFLIFTFGEPNDEGGYSLNGLPGLIPIIFWLILTVGLEIGFGATIGNSLVGLKAIPKNGINRKLTFGESFKRHLLDPIDMFFFGLIGIITIKNTDKNQRLGDIWGNTIVVKTSELNKTE</sequence>
<keyword evidence="3 5" id="KW-1133">Transmembrane helix</keyword>
<dbReference type="InterPro" id="IPR010432">
    <property type="entry name" value="RDD"/>
</dbReference>
<dbReference type="PANTHER" id="PTHR38480:SF1">
    <property type="entry name" value="SLR0254 PROTEIN"/>
    <property type="match status" value="1"/>
</dbReference>
<proteinExistence type="predicted"/>
<dbReference type="OrthoDB" id="200257at2"/>
<protein>
    <submittedName>
        <fullName evidence="7">Uncharacterized membrane protein YckC, RDD family</fullName>
    </submittedName>
</protein>
<dbReference type="RefSeq" id="WP_090126783.1">
    <property type="nucleotide sequence ID" value="NZ_FNNJ01000044.1"/>
</dbReference>
<keyword evidence="8" id="KW-1185">Reference proteome</keyword>
<keyword evidence="2 5" id="KW-0812">Transmembrane</keyword>
<name>A0A1H3HK58_9FLAO</name>
<evidence type="ECO:0000256" key="5">
    <source>
        <dbReference type="SAM" id="Phobius"/>
    </source>
</evidence>
<accession>A0A1H3HK58</accession>
<evidence type="ECO:0000256" key="4">
    <source>
        <dbReference type="ARBA" id="ARBA00023136"/>
    </source>
</evidence>
<evidence type="ECO:0000256" key="2">
    <source>
        <dbReference type="ARBA" id="ARBA00022692"/>
    </source>
</evidence>
<feature type="transmembrane region" description="Helical" evidence="5">
    <location>
        <begin position="61"/>
        <end position="86"/>
    </location>
</feature>
<dbReference type="AlphaFoldDB" id="A0A1H3HK58"/>
<dbReference type="STRING" id="762486.SAMN05444411_1441"/>
<organism evidence="7 8">
    <name type="scientific">Lutibacter oricola</name>
    <dbReference type="NCBI Taxonomy" id="762486"/>
    <lineage>
        <taxon>Bacteria</taxon>
        <taxon>Pseudomonadati</taxon>
        <taxon>Bacteroidota</taxon>
        <taxon>Flavobacteriia</taxon>
        <taxon>Flavobacteriales</taxon>
        <taxon>Flavobacteriaceae</taxon>
        <taxon>Lutibacter</taxon>
    </lineage>
</organism>
<dbReference type="Proteomes" id="UP000199595">
    <property type="component" value="Unassembled WGS sequence"/>
</dbReference>
<dbReference type="PANTHER" id="PTHR38480">
    <property type="entry name" value="SLR0254 PROTEIN"/>
    <property type="match status" value="1"/>
</dbReference>
<dbReference type="EMBL" id="FNNJ01000044">
    <property type="protein sequence ID" value="SDY15933.1"/>
    <property type="molecule type" value="Genomic_DNA"/>
</dbReference>
<dbReference type="GO" id="GO:0016020">
    <property type="term" value="C:membrane"/>
    <property type="evidence" value="ECO:0007669"/>
    <property type="project" value="UniProtKB-SubCell"/>
</dbReference>
<evidence type="ECO:0000259" key="6">
    <source>
        <dbReference type="Pfam" id="PF06271"/>
    </source>
</evidence>
<evidence type="ECO:0000313" key="7">
    <source>
        <dbReference type="EMBL" id="SDY15933.1"/>
    </source>
</evidence>
<keyword evidence="4 5" id="KW-0472">Membrane</keyword>
<feature type="domain" description="RDD" evidence="6">
    <location>
        <begin position="14"/>
        <end position="140"/>
    </location>
</feature>
<reference evidence="7 8" key="1">
    <citation type="submission" date="2016-10" db="EMBL/GenBank/DDBJ databases">
        <authorList>
            <person name="de Groot N.N."/>
        </authorList>
    </citation>
    <scope>NUCLEOTIDE SEQUENCE [LARGE SCALE GENOMIC DNA]</scope>
    <source>
        <strain evidence="7 8">DSM 24956</strain>
    </source>
</reference>
<evidence type="ECO:0000256" key="3">
    <source>
        <dbReference type="ARBA" id="ARBA00022989"/>
    </source>
</evidence>
<gene>
    <name evidence="7" type="ORF">SAMN05444411_1441</name>
</gene>